<reference evidence="2 3" key="1">
    <citation type="submission" date="2014-07" db="EMBL/GenBank/DDBJ databases">
        <title>Methanogenic archaea and the global carbon cycle.</title>
        <authorList>
            <person name="Henriksen J.R."/>
            <person name="Luke J."/>
            <person name="Reinhart S."/>
            <person name="Benedict M.N."/>
            <person name="Youngblut N.D."/>
            <person name="Metcalf M.E."/>
            <person name="Whitaker R.J."/>
            <person name="Metcalf W.W."/>
        </authorList>
    </citation>
    <scope>NUCLEOTIDE SEQUENCE [LARGE SCALE GENOMIC DNA]</scope>
    <source>
        <strain evidence="2 3">CHTI-55</strain>
    </source>
</reference>
<dbReference type="PANTHER" id="PTHR42663">
    <property type="entry name" value="HYDROLASE C777.06C-RELATED-RELATED"/>
    <property type="match status" value="1"/>
</dbReference>
<dbReference type="PATRIC" id="fig|1434121.4.peg.2221"/>
<proteinExistence type="predicted"/>
<evidence type="ECO:0000259" key="1">
    <source>
        <dbReference type="SMART" id="SM00849"/>
    </source>
</evidence>
<dbReference type="PANTHER" id="PTHR42663:SF12">
    <property type="entry name" value="ATP-BINDING PROTEIN PHNP"/>
    <property type="match status" value="1"/>
</dbReference>
<dbReference type="InterPro" id="IPR036866">
    <property type="entry name" value="RibonucZ/Hydroxyglut_hydro"/>
</dbReference>
<feature type="domain" description="Metallo-beta-lactamase" evidence="1">
    <location>
        <begin position="36"/>
        <end position="220"/>
    </location>
</feature>
<evidence type="ECO:0000313" key="2">
    <source>
        <dbReference type="EMBL" id="AKB16133.1"/>
    </source>
</evidence>
<dbReference type="Pfam" id="PF12706">
    <property type="entry name" value="Lactamase_B_2"/>
    <property type="match status" value="1"/>
</dbReference>
<dbReference type="GO" id="GO:0016787">
    <property type="term" value="F:hydrolase activity"/>
    <property type="evidence" value="ECO:0007669"/>
    <property type="project" value="UniProtKB-KW"/>
</dbReference>
<dbReference type="GeneID" id="41603173"/>
<dbReference type="SMART" id="SM00849">
    <property type="entry name" value="Lactamase_B"/>
    <property type="match status" value="1"/>
</dbReference>
<dbReference type="CDD" id="cd16279">
    <property type="entry name" value="metallo-hydrolase-like_MBL-fold"/>
    <property type="match status" value="1"/>
</dbReference>
<dbReference type="HOGENOM" id="CLU_044538_2_0_2"/>
<name>A0A0E3KRP7_METTE</name>
<dbReference type="RefSeq" id="WP_148704477.1">
    <property type="nucleotide sequence ID" value="NZ_CP009502.1"/>
</dbReference>
<keyword evidence="2" id="KW-0378">Hydrolase</keyword>
<gene>
    <name evidence="2" type="ORF">MSTHC_1815</name>
</gene>
<dbReference type="AlphaFoldDB" id="A0A0E3KRP7"/>
<dbReference type="Gene3D" id="3.60.15.10">
    <property type="entry name" value="Ribonuclease Z/Hydroxyacylglutathione hydrolase-like"/>
    <property type="match status" value="1"/>
</dbReference>
<dbReference type="Proteomes" id="UP000056925">
    <property type="component" value="Chromosome"/>
</dbReference>
<sequence>MRLTLLGTGDAVGTPKIGCYCPACEDARKGGKSQRLRSSILVESGEGKILIDTSPDLRQQFLRQNLSYVDGVIWTHGHYDHYSGFGEFYRVQDKVDVYGIRETLEYIDQYFSFLKPRYHYVKLYEPFELIGLQFTFFKVNHPPVEVPVGVIILEGDKKVVITGDTNLEIPEASLKLMQDPDLLIADAIAPPHIHIEKHMNSEEAMVLAEQLNAKEVVLTHISHLFRPHNIEALYIPLGYDGQVFEL</sequence>
<dbReference type="SUPFAM" id="SSF56281">
    <property type="entry name" value="Metallo-hydrolase/oxidoreductase"/>
    <property type="match status" value="1"/>
</dbReference>
<dbReference type="InterPro" id="IPR001279">
    <property type="entry name" value="Metallo-B-lactamas"/>
</dbReference>
<dbReference type="EMBL" id="CP009502">
    <property type="protein sequence ID" value="AKB16133.1"/>
    <property type="molecule type" value="Genomic_DNA"/>
</dbReference>
<protein>
    <submittedName>
        <fullName evidence="2">Metal-dependent hydrolases of the beta-lactamase superfamily I</fullName>
    </submittedName>
</protein>
<dbReference type="KEGG" id="mthe:MSTHC_1815"/>
<organism evidence="2 3">
    <name type="scientific">Methanosarcina thermophila CHTI-55</name>
    <dbReference type="NCBI Taxonomy" id="1434121"/>
    <lineage>
        <taxon>Archaea</taxon>
        <taxon>Methanobacteriati</taxon>
        <taxon>Methanobacteriota</taxon>
        <taxon>Stenosarchaea group</taxon>
        <taxon>Methanomicrobia</taxon>
        <taxon>Methanosarcinales</taxon>
        <taxon>Methanosarcinaceae</taxon>
        <taxon>Methanosarcina</taxon>
    </lineage>
</organism>
<accession>A0A0E3KRP7</accession>
<evidence type="ECO:0000313" key="3">
    <source>
        <dbReference type="Proteomes" id="UP000056925"/>
    </source>
</evidence>